<organism evidence="6 7">
    <name type="scientific">Pycnococcus provasolii</name>
    <dbReference type="NCBI Taxonomy" id="41880"/>
    <lineage>
        <taxon>Eukaryota</taxon>
        <taxon>Viridiplantae</taxon>
        <taxon>Chlorophyta</taxon>
        <taxon>Pseudoscourfieldiophyceae</taxon>
        <taxon>Pseudoscourfieldiales</taxon>
        <taxon>Pycnococcaceae</taxon>
        <taxon>Pycnococcus</taxon>
    </lineage>
</organism>
<dbReference type="AlphaFoldDB" id="A0A830HX99"/>
<evidence type="ECO:0000259" key="5">
    <source>
        <dbReference type="PROSITE" id="PS51778"/>
    </source>
</evidence>
<comment type="subcellular location">
    <subcellularLocation>
        <location evidence="1">Membrane</location>
    </subcellularLocation>
</comment>
<feature type="region of interest" description="Disordered" evidence="3">
    <location>
        <begin position="162"/>
        <end position="197"/>
    </location>
</feature>
<dbReference type="PANTHER" id="PTHR47666:SF1">
    <property type="entry name" value="PROTEIN VASCULAR ASSOCIATED DEATH 1, CHLOROPLASTIC"/>
    <property type="match status" value="1"/>
</dbReference>
<feature type="compositionally biased region" description="Low complexity" evidence="3">
    <location>
        <begin position="177"/>
        <end position="190"/>
    </location>
</feature>
<feature type="transmembrane region" description="Helical" evidence="4">
    <location>
        <begin position="221"/>
        <end position="238"/>
    </location>
</feature>
<feature type="region of interest" description="Disordered" evidence="3">
    <location>
        <begin position="110"/>
        <end position="142"/>
    </location>
</feature>
<gene>
    <name evidence="6" type="ORF">PPROV_001082300</name>
</gene>
<dbReference type="InterPro" id="IPR031968">
    <property type="entry name" value="VASt"/>
</dbReference>
<keyword evidence="4" id="KW-1133">Transmembrane helix</keyword>
<dbReference type="OrthoDB" id="2162691at2759"/>
<evidence type="ECO:0000313" key="7">
    <source>
        <dbReference type="Proteomes" id="UP000660262"/>
    </source>
</evidence>
<evidence type="ECO:0000256" key="3">
    <source>
        <dbReference type="SAM" id="MobiDB-lite"/>
    </source>
</evidence>
<dbReference type="PROSITE" id="PS51778">
    <property type="entry name" value="VAST"/>
    <property type="match status" value="1"/>
</dbReference>
<comment type="caution">
    <text evidence="6">The sequence shown here is derived from an EMBL/GenBank/DDBJ whole genome shotgun (WGS) entry which is preliminary data.</text>
</comment>
<feature type="domain" description="VASt" evidence="5">
    <location>
        <begin position="1"/>
        <end position="110"/>
    </location>
</feature>
<keyword evidence="4" id="KW-0812">Transmembrane</keyword>
<name>A0A830HX99_9CHLO</name>
<feature type="compositionally biased region" description="Basic and acidic residues" evidence="3">
    <location>
        <begin position="113"/>
        <end position="123"/>
    </location>
</feature>
<keyword evidence="7" id="KW-1185">Reference proteome</keyword>
<dbReference type="GO" id="GO:0016020">
    <property type="term" value="C:membrane"/>
    <property type="evidence" value="ECO:0007669"/>
    <property type="project" value="UniProtKB-SubCell"/>
</dbReference>
<dbReference type="EMBL" id="BNJQ01000038">
    <property type="protein sequence ID" value="GHP12096.1"/>
    <property type="molecule type" value="Genomic_DNA"/>
</dbReference>
<evidence type="ECO:0000256" key="4">
    <source>
        <dbReference type="SAM" id="Phobius"/>
    </source>
</evidence>
<evidence type="ECO:0000313" key="6">
    <source>
        <dbReference type="EMBL" id="GHP12096.1"/>
    </source>
</evidence>
<proteinExistence type="predicted"/>
<accession>A0A830HX99</accession>
<evidence type="ECO:0000256" key="1">
    <source>
        <dbReference type="ARBA" id="ARBA00004370"/>
    </source>
</evidence>
<keyword evidence="2 4" id="KW-0472">Membrane</keyword>
<protein>
    <recommendedName>
        <fullName evidence="5">VASt domain-containing protein</fullName>
    </recommendedName>
</protein>
<reference evidence="6" key="1">
    <citation type="submission" date="2020-10" db="EMBL/GenBank/DDBJ databases">
        <title>Unveiling of a novel bifunctional photoreceptor, Dualchrome1, isolated from a cosmopolitan green alga.</title>
        <authorList>
            <person name="Suzuki S."/>
            <person name="Kawachi M."/>
        </authorList>
    </citation>
    <scope>NUCLEOTIDE SEQUENCE</scope>
    <source>
        <strain evidence="6">NIES 2893</strain>
    </source>
</reference>
<sequence length="292" mass="31911">MARIAANRYPARLKLPERGRYRVFHGGSTLLFETSQTMADIPYGDYFTVETRWEVKAIHGGGCHVKVYCSVPFSKSTMLRSQIVRGAFDESRAGHVLMLKMARESISQMQVQERARLDAEQRSAAEMQNANDDPPSTPRAETSRVIANAPPEWRDTVAAMLQPTSTPSTHGPEEAQHPNSHPSPTAAAPAPASPPHIQKRAEGIWTGALTSAMEYAISNPVLVLLAVLNVILMVHVLMTSGSSRRQHVSPHAQLTMLREELALVKRLATSLEANLGQIEARFAQEGTCGGGE</sequence>
<dbReference type="PANTHER" id="PTHR47666">
    <property type="entry name" value="PROTEIN VASCULAR ASSOCIATED DEATH 1, CHLOROPLASTIC"/>
    <property type="match status" value="1"/>
</dbReference>
<dbReference type="Pfam" id="PF16016">
    <property type="entry name" value="VASt"/>
    <property type="match status" value="1"/>
</dbReference>
<evidence type="ECO:0000256" key="2">
    <source>
        <dbReference type="ARBA" id="ARBA00023136"/>
    </source>
</evidence>
<dbReference type="Proteomes" id="UP000660262">
    <property type="component" value="Unassembled WGS sequence"/>
</dbReference>